<dbReference type="Proteomes" id="UP000009046">
    <property type="component" value="Unassembled WGS sequence"/>
</dbReference>
<accession>E0VM87</accession>
<reference evidence="1" key="1">
    <citation type="submission" date="2007-04" db="EMBL/GenBank/DDBJ databases">
        <title>Annotation of Pediculus humanus corporis strain USDA.</title>
        <authorList>
            <person name="Kirkness E."/>
            <person name="Hannick L."/>
            <person name="Hass B."/>
            <person name="Bruggner R."/>
            <person name="Lawson D."/>
            <person name="Bidwell S."/>
            <person name="Joardar V."/>
            <person name="Caler E."/>
            <person name="Walenz B."/>
            <person name="Inman J."/>
            <person name="Schobel S."/>
            <person name="Galinsky K."/>
            <person name="Amedeo P."/>
            <person name="Strausberg R."/>
        </authorList>
    </citation>
    <scope>NUCLEOTIDE SEQUENCE</scope>
    <source>
        <strain evidence="1">USDA</strain>
    </source>
</reference>
<dbReference type="GeneID" id="8239174"/>
<reference evidence="1" key="2">
    <citation type="submission" date="2007-04" db="EMBL/GenBank/DDBJ databases">
        <title>The genome of the human body louse.</title>
        <authorList>
            <consortium name="The Human Body Louse Genome Consortium"/>
            <person name="Kirkness E."/>
            <person name="Walenz B."/>
            <person name="Hass B."/>
            <person name="Bruggner R."/>
            <person name="Strausberg R."/>
        </authorList>
    </citation>
    <scope>NUCLEOTIDE SEQUENCE</scope>
    <source>
        <strain evidence="1">USDA</strain>
    </source>
</reference>
<dbReference type="InParanoid" id="E0VM87"/>
<protein>
    <submittedName>
        <fullName evidence="1 2">Uncharacterized protein</fullName>
    </submittedName>
</protein>
<dbReference type="VEuPathDB" id="VectorBase:PHUM304330"/>
<dbReference type="CTD" id="8239174"/>
<dbReference type="EMBL" id="AAZO01003540">
    <property type="status" value="NOT_ANNOTATED_CDS"/>
    <property type="molecule type" value="Genomic_DNA"/>
</dbReference>
<dbReference type="KEGG" id="phu:Phum_PHUM304330"/>
<dbReference type="RefSeq" id="XP_002427231.1">
    <property type="nucleotide sequence ID" value="XM_002427186.1"/>
</dbReference>
<dbReference type="OrthoDB" id="8195429at2759"/>
<evidence type="ECO:0000313" key="1">
    <source>
        <dbReference type="EMBL" id="EEB14493.1"/>
    </source>
</evidence>
<reference evidence="2" key="3">
    <citation type="submission" date="2020-05" db="UniProtKB">
        <authorList>
            <consortium name="EnsemblMetazoa"/>
        </authorList>
    </citation>
    <scope>IDENTIFICATION</scope>
    <source>
        <strain evidence="2">USDA</strain>
    </source>
</reference>
<dbReference type="HOGENOM" id="CLU_2815502_0_0_1"/>
<sequence length="67" mass="7577">MNLTNEIKALPKTKPPLLRSRTLPSIVVPGLNILQAQIDVKYRTGGTQSLNECFLKEFKHVGWLLFV</sequence>
<name>E0VM87_PEDHC</name>
<dbReference type="eggNOG" id="ENOG502TAKU">
    <property type="taxonomic scope" value="Eukaryota"/>
</dbReference>
<evidence type="ECO:0000313" key="3">
    <source>
        <dbReference type="Proteomes" id="UP000009046"/>
    </source>
</evidence>
<evidence type="ECO:0000313" key="2">
    <source>
        <dbReference type="EnsemblMetazoa" id="PHUM304330-PA"/>
    </source>
</evidence>
<keyword evidence="3" id="KW-1185">Reference proteome</keyword>
<organism>
    <name type="scientific">Pediculus humanus subsp. corporis</name>
    <name type="common">Body louse</name>
    <dbReference type="NCBI Taxonomy" id="121224"/>
    <lineage>
        <taxon>Eukaryota</taxon>
        <taxon>Metazoa</taxon>
        <taxon>Ecdysozoa</taxon>
        <taxon>Arthropoda</taxon>
        <taxon>Hexapoda</taxon>
        <taxon>Insecta</taxon>
        <taxon>Pterygota</taxon>
        <taxon>Neoptera</taxon>
        <taxon>Paraneoptera</taxon>
        <taxon>Psocodea</taxon>
        <taxon>Troctomorpha</taxon>
        <taxon>Phthiraptera</taxon>
        <taxon>Anoplura</taxon>
        <taxon>Pediculidae</taxon>
        <taxon>Pediculus</taxon>
    </lineage>
</organism>
<dbReference type="EnsemblMetazoa" id="PHUM304330-RA">
    <property type="protein sequence ID" value="PHUM304330-PA"/>
    <property type="gene ID" value="PHUM304330"/>
</dbReference>
<gene>
    <name evidence="2" type="primary">8239174</name>
    <name evidence="1" type="ORF">Phum_PHUM304330</name>
</gene>
<dbReference type="AlphaFoldDB" id="E0VM87"/>
<dbReference type="EMBL" id="DS235298">
    <property type="protein sequence ID" value="EEB14493.1"/>
    <property type="molecule type" value="Genomic_DNA"/>
</dbReference>
<proteinExistence type="predicted"/>